<dbReference type="GO" id="GO:0006400">
    <property type="term" value="P:tRNA modification"/>
    <property type="evidence" value="ECO:0007669"/>
    <property type="project" value="TreeGrafter"/>
</dbReference>
<dbReference type="Gene3D" id="3.30.2350.10">
    <property type="entry name" value="Pseudouridine synthase"/>
    <property type="match status" value="1"/>
</dbReference>
<keyword evidence="4" id="KW-0413">Isomerase</keyword>
<dbReference type="EC" id="5.4.99.25" evidence="2"/>
<evidence type="ECO:0000313" key="9">
    <source>
        <dbReference type="Proteomes" id="UP000030640"/>
    </source>
</evidence>
<evidence type="ECO:0000259" key="7">
    <source>
        <dbReference type="Pfam" id="PF01509"/>
    </source>
</evidence>
<feature type="chain" id="PRO_5004890291" description="tRNA pseudouridine(55) synthase" evidence="6">
    <location>
        <begin position="24"/>
        <end position="476"/>
    </location>
</feature>
<dbReference type="SUPFAM" id="SSF55120">
    <property type="entry name" value="Pseudouridine synthase"/>
    <property type="match status" value="1"/>
</dbReference>
<proteinExistence type="inferred from homology"/>
<dbReference type="PANTHER" id="PTHR13767">
    <property type="entry name" value="TRNA-PSEUDOURIDINE SYNTHASE"/>
    <property type="match status" value="1"/>
</dbReference>
<keyword evidence="3" id="KW-0819">tRNA processing</keyword>
<keyword evidence="9" id="KW-1185">Reference proteome</keyword>
<dbReference type="InterPro" id="IPR014780">
    <property type="entry name" value="tRNA_psdUridine_synth_TruB"/>
</dbReference>
<sequence length="476" mass="53778">MPRAPLALRLCVLCALLPLLVHPRGRNPHTHEVSLLKALHRRGNQPISKLRAAPSQRIHPLPEPPPSLQTFDHPHNGGNRTKLFYLCAALKKLGRLRIVLRGRSNSAGVSKNGGEMKDGVDPSPRIPPPKRGVQMGQQEDALGEPPNKPNRTAKIAPRESETNKGETRPLESETPRGGQPNSVDFYISLYKDHLLKRHSKIMELSPPRQSEQTERKRKKEATLDDILYGGLLNIYKPVNMYSMKVCQRVKQVLREHFKHVSQTNLNFKVGHGGTLDPFAEGVLVIGIQKGTKQLIDFLKCYKKYLALGLFGLETDTLDREGTVVKTSSQFVKGTSHLGTTTHDERASQENITLALSKFIGHIDQTPPLYSAKRVDGMRLYEYARRKIAVHIKPNKVHIQDLKYLNQVDLPFFDLEIKCSGGTYIRSLVRDFAHALNTHATLIKLIRIQQGGNFLYEHSLHYDDINMENVKRHLIKL</sequence>
<dbReference type="InterPro" id="IPR002501">
    <property type="entry name" value="PsdUridine_synth_N"/>
</dbReference>
<dbReference type="GO" id="GO:0005634">
    <property type="term" value="C:nucleus"/>
    <property type="evidence" value="ECO:0007669"/>
    <property type="project" value="TreeGrafter"/>
</dbReference>
<comment type="similarity">
    <text evidence="1">Belongs to the pseudouridine synthase TruB family.</text>
</comment>
<dbReference type="PANTHER" id="PTHR13767:SF2">
    <property type="entry name" value="PSEUDOURIDYLATE SYNTHASE TRUB1"/>
    <property type="match status" value="1"/>
</dbReference>
<dbReference type="AlphaFoldDB" id="W7A734"/>
<reference evidence="8 9" key="1">
    <citation type="submission" date="2013-02" db="EMBL/GenBank/DDBJ databases">
        <title>The Genome Sequence of Plasmodium inui San Antonio 1.</title>
        <authorList>
            <consortium name="The Broad Institute Genome Sequencing Platform"/>
            <consortium name="The Broad Institute Genome Sequencing Center for Infectious Disease"/>
            <person name="Neafsey D."/>
            <person name="Cheeseman I."/>
            <person name="Volkman S."/>
            <person name="Adams J."/>
            <person name="Walker B."/>
            <person name="Young S.K."/>
            <person name="Zeng Q."/>
            <person name="Gargeya S."/>
            <person name="Fitzgerald M."/>
            <person name="Haas B."/>
            <person name="Abouelleil A."/>
            <person name="Alvarado L."/>
            <person name="Arachchi H.M."/>
            <person name="Berlin A.M."/>
            <person name="Chapman S.B."/>
            <person name="Dewar J."/>
            <person name="Goldberg J."/>
            <person name="Griggs A."/>
            <person name="Gujja S."/>
            <person name="Hansen M."/>
            <person name="Howarth C."/>
            <person name="Imamovic A."/>
            <person name="Larimer J."/>
            <person name="McCowan C."/>
            <person name="Murphy C."/>
            <person name="Neiman D."/>
            <person name="Pearson M."/>
            <person name="Priest M."/>
            <person name="Roberts A."/>
            <person name="Saif S."/>
            <person name="Shea T."/>
            <person name="Sisk P."/>
            <person name="Sykes S."/>
            <person name="Wortman J."/>
            <person name="Nusbaum C."/>
            <person name="Birren B."/>
        </authorList>
    </citation>
    <scope>NUCLEOTIDE SEQUENCE [LARGE SCALE GENOMIC DNA]</scope>
    <source>
        <strain evidence="8 9">San Antonio 1</strain>
    </source>
</reference>
<evidence type="ECO:0000256" key="4">
    <source>
        <dbReference type="ARBA" id="ARBA00023235"/>
    </source>
</evidence>
<dbReference type="InterPro" id="IPR020103">
    <property type="entry name" value="PsdUridine_synth_cat_dom_sf"/>
</dbReference>
<evidence type="ECO:0000313" key="8">
    <source>
        <dbReference type="EMBL" id="EUD64934.1"/>
    </source>
</evidence>
<organism evidence="8 9">
    <name type="scientific">Plasmodium inui San Antonio 1</name>
    <dbReference type="NCBI Taxonomy" id="1237626"/>
    <lineage>
        <taxon>Eukaryota</taxon>
        <taxon>Sar</taxon>
        <taxon>Alveolata</taxon>
        <taxon>Apicomplexa</taxon>
        <taxon>Aconoidasida</taxon>
        <taxon>Haemosporida</taxon>
        <taxon>Plasmodiidae</taxon>
        <taxon>Plasmodium</taxon>
        <taxon>Plasmodium (Plasmodium)</taxon>
    </lineage>
</organism>
<feature type="domain" description="Pseudouridine synthase II N-terminal" evidence="7">
    <location>
        <begin position="268"/>
        <end position="424"/>
    </location>
</feature>
<gene>
    <name evidence="8" type="ORF">C922_04666</name>
</gene>
<evidence type="ECO:0000256" key="6">
    <source>
        <dbReference type="SAM" id="SignalP"/>
    </source>
</evidence>
<dbReference type="RefSeq" id="XP_008818467.1">
    <property type="nucleotide sequence ID" value="XM_008820245.1"/>
</dbReference>
<dbReference type="GO" id="GO:1990481">
    <property type="term" value="P:mRNA pseudouridine synthesis"/>
    <property type="evidence" value="ECO:0007669"/>
    <property type="project" value="TreeGrafter"/>
</dbReference>
<feature type="compositionally biased region" description="Basic and acidic residues" evidence="5">
    <location>
        <begin position="156"/>
        <end position="174"/>
    </location>
</feature>
<dbReference type="Pfam" id="PF01509">
    <property type="entry name" value="TruB_N"/>
    <property type="match status" value="1"/>
</dbReference>
<feature type="region of interest" description="Disordered" evidence="5">
    <location>
        <begin position="105"/>
        <end position="182"/>
    </location>
</feature>
<dbReference type="Proteomes" id="UP000030640">
    <property type="component" value="Unassembled WGS sequence"/>
</dbReference>
<evidence type="ECO:0000256" key="5">
    <source>
        <dbReference type="SAM" id="MobiDB-lite"/>
    </source>
</evidence>
<evidence type="ECO:0000256" key="2">
    <source>
        <dbReference type="ARBA" id="ARBA00012787"/>
    </source>
</evidence>
<dbReference type="NCBIfam" id="TIGR00431">
    <property type="entry name" value="TruB"/>
    <property type="match status" value="1"/>
</dbReference>
<evidence type="ECO:0000256" key="3">
    <source>
        <dbReference type="ARBA" id="ARBA00022694"/>
    </source>
</evidence>
<keyword evidence="6" id="KW-0732">Signal</keyword>
<dbReference type="EMBL" id="KI965486">
    <property type="protein sequence ID" value="EUD64934.1"/>
    <property type="molecule type" value="Genomic_DNA"/>
</dbReference>
<dbReference type="GeneID" id="20039940"/>
<dbReference type="HAMAP" id="MF_01080">
    <property type="entry name" value="TruB_bact"/>
    <property type="match status" value="1"/>
</dbReference>
<dbReference type="OrthoDB" id="9995526at2759"/>
<evidence type="ECO:0000256" key="1">
    <source>
        <dbReference type="ARBA" id="ARBA00008999"/>
    </source>
</evidence>
<feature type="signal peptide" evidence="6">
    <location>
        <begin position="1"/>
        <end position="23"/>
    </location>
</feature>
<dbReference type="VEuPathDB" id="PlasmoDB:C922_04666"/>
<dbReference type="GO" id="GO:0160148">
    <property type="term" value="F:tRNA pseudouridine(55) synthase activity"/>
    <property type="evidence" value="ECO:0007669"/>
    <property type="project" value="UniProtKB-EC"/>
</dbReference>
<protein>
    <recommendedName>
        <fullName evidence="2">tRNA pseudouridine(55) synthase</fullName>
        <ecNumber evidence="2">5.4.99.25</ecNumber>
    </recommendedName>
</protein>
<dbReference type="GO" id="GO:0003723">
    <property type="term" value="F:RNA binding"/>
    <property type="evidence" value="ECO:0007669"/>
    <property type="project" value="InterPro"/>
</dbReference>
<accession>W7A734</accession>
<name>W7A734_9APIC</name>